<feature type="disulfide bond" evidence="4">
    <location>
        <begin position="290"/>
        <end position="303"/>
    </location>
</feature>
<proteinExistence type="predicted"/>
<keyword evidence="6" id="KW-1185">Reference proteome</keyword>
<dbReference type="STRING" id="58919.A0A316Z421"/>
<dbReference type="GeneID" id="37267438"/>
<feature type="disulfide bond" evidence="4">
    <location>
        <begin position="99"/>
        <end position="433"/>
    </location>
</feature>
<evidence type="ECO:0000256" key="2">
    <source>
        <dbReference type="ARBA" id="ARBA00023180"/>
    </source>
</evidence>
<dbReference type="Proteomes" id="UP000245946">
    <property type="component" value="Unassembled WGS sequence"/>
</dbReference>
<dbReference type="EMBL" id="KZ819303">
    <property type="protein sequence ID" value="PWN95662.1"/>
    <property type="molecule type" value="Genomic_DNA"/>
</dbReference>
<feature type="active site" description="Proton donor" evidence="3">
    <location>
        <position position="384"/>
    </location>
</feature>
<dbReference type="InterPro" id="IPR033379">
    <property type="entry name" value="Acid_Pase_AS"/>
</dbReference>
<dbReference type="PANTHER" id="PTHR20963">
    <property type="entry name" value="MULTIPLE INOSITOL POLYPHOSPHATE PHOSPHATASE-RELATED"/>
    <property type="match status" value="1"/>
</dbReference>
<dbReference type="RefSeq" id="XP_025595941.1">
    <property type="nucleotide sequence ID" value="XM_025739892.1"/>
</dbReference>
<dbReference type="PANTHER" id="PTHR20963:SF42">
    <property type="entry name" value="PHOSPHOGLYCERATE MUTASE-LIKE PROTEIN"/>
    <property type="match status" value="1"/>
</dbReference>
<accession>A0A316Z421</accession>
<dbReference type="GO" id="GO:0003993">
    <property type="term" value="F:acid phosphatase activity"/>
    <property type="evidence" value="ECO:0007669"/>
    <property type="project" value="TreeGrafter"/>
</dbReference>
<feature type="active site" description="Nucleophile" evidence="3">
    <location>
        <position position="110"/>
    </location>
</feature>
<dbReference type="AlphaFoldDB" id="A0A316Z421"/>
<feature type="disulfide bond" evidence="4">
    <location>
        <begin position="470"/>
        <end position="480"/>
    </location>
</feature>
<protein>
    <submittedName>
        <fullName evidence="5">Phosphoglycerate mutase-like protein</fullName>
    </submittedName>
</protein>
<reference evidence="5 6" key="1">
    <citation type="journal article" date="2018" name="Mol. Biol. Evol.">
        <title>Broad Genomic Sampling Reveals a Smut Pathogenic Ancestry of the Fungal Clade Ustilaginomycotina.</title>
        <authorList>
            <person name="Kijpornyongpan T."/>
            <person name="Mondo S.J."/>
            <person name="Barry K."/>
            <person name="Sandor L."/>
            <person name="Lee J."/>
            <person name="Lipzen A."/>
            <person name="Pangilinan J."/>
            <person name="LaButti K."/>
            <person name="Hainaut M."/>
            <person name="Henrissat B."/>
            <person name="Grigoriev I.V."/>
            <person name="Spatafora J.W."/>
            <person name="Aime M.C."/>
        </authorList>
    </citation>
    <scope>NUCLEOTIDE SEQUENCE [LARGE SCALE GENOMIC DNA]</scope>
    <source>
        <strain evidence="5 6">MCA 4186</strain>
    </source>
</reference>
<keyword evidence="1" id="KW-0378">Hydrolase</keyword>
<organism evidence="5 6">
    <name type="scientific">Tilletiopsis washingtonensis</name>
    <dbReference type="NCBI Taxonomy" id="58919"/>
    <lineage>
        <taxon>Eukaryota</taxon>
        <taxon>Fungi</taxon>
        <taxon>Dikarya</taxon>
        <taxon>Basidiomycota</taxon>
        <taxon>Ustilaginomycotina</taxon>
        <taxon>Exobasidiomycetes</taxon>
        <taxon>Entylomatales</taxon>
        <taxon>Entylomatales incertae sedis</taxon>
        <taxon>Tilletiopsis</taxon>
    </lineage>
</organism>
<gene>
    <name evidence="5" type="ORF">FA09DRAFT_285902</name>
</gene>
<dbReference type="PROSITE" id="PS00616">
    <property type="entry name" value="HIS_ACID_PHOSPHAT_1"/>
    <property type="match status" value="1"/>
</dbReference>
<dbReference type="OrthoDB" id="6509975at2759"/>
<sequence>ATPSSNATAATAFPTDIGFLGTTIAGSPPFTVQRDTLLNSSTPNAALGPSPYERRWHATDDASNGTAFSIWEHMGNTSPYASSKLFPDAQRFQDLPPTCAVSGVHILHRHGARFPTSSTSEGAPLFGATIRNATNLTSTGPLSFLNTWQYQLGAELLVPAGRSQLFDSGVAAAFRYGKLLNASQANGAKPVLRTTSQSRILDSARYWSLGAFGWNAPELINLEVQIEGDGFNTSLASYDTCNNSNTIDVAGTYLEPQWLSIYLKNATQRLQQYTSLNLTAELVYGMQSLCPYETQALGFSNFCALFTEDEWRGYDYYLSLQFAGSYGFLSPSGKAQGIGYAQELLARLTRQTVPPPVTTQNTTFSTSELYSPFNQSFYADFTHDDIIVSVLTALNYTQFADYLDPTALPSASNFTLSQITPFSAQLAFEIIDCQANNATSTPDGPAAESTQYLRTVLNDAVVPMDADQGCTTPTPNAALCKLSDFIDYQNRTAVAAANFDKACFGVNGTDFSITGPVRNGTV</sequence>
<dbReference type="InterPro" id="IPR029033">
    <property type="entry name" value="His_PPase_superfam"/>
</dbReference>
<dbReference type="SUPFAM" id="SSF53254">
    <property type="entry name" value="Phosphoglycerate mutase-like"/>
    <property type="match status" value="1"/>
</dbReference>
<keyword evidence="2" id="KW-0325">Glycoprotein</keyword>
<keyword evidence="4" id="KW-1015">Disulfide bond</keyword>
<feature type="non-terminal residue" evidence="5">
    <location>
        <position position="1"/>
    </location>
</feature>
<evidence type="ECO:0000256" key="3">
    <source>
        <dbReference type="PIRSR" id="PIRSR000894-1"/>
    </source>
</evidence>
<evidence type="ECO:0000256" key="4">
    <source>
        <dbReference type="PIRSR" id="PIRSR000894-2"/>
    </source>
</evidence>
<dbReference type="CDD" id="cd07061">
    <property type="entry name" value="HP_HAP_like"/>
    <property type="match status" value="1"/>
</dbReference>
<evidence type="ECO:0000256" key="1">
    <source>
        <dbReference type="ARBA" id="ARBA00022801"/>
    </source>
</evidence>
<name>A0A316Z421_9BASI</name>
<dbReference type="Gene3D" id="3.40.50.1240">
    <property type="entry name" value="Phosphoglycerate mutase-like"/>
    <property type="match status" value="1"/>
</dbReference>
<evidence type="ECO:0000313" key="5">
    <source>
        <dbReference type="EMBL" id="PWN95662.1"/>
    </source>
</evidence>
<dbReference type="PIRSF" id="PIRSF000894">
    <property type="entry name" value="Acid_phosphatase"/>
    <property type="match status" value="1"/>
</dbReference>
<dbReference type="Pfam" id="PF00328">
    <property type="entry name" value="His_Phos_2"/>
    <property type="match status" value="1"/>
</dbReference>
<evidence type="ECO:0000313" key="6">
    <source>
        <dbReference type="Proteomes" id="UP000245946"/>
    </source>
</evidence>
<dbReference type="InterPro" id="IPR016274">
    <property type="entry name" value="Histidine_acid_Pase_euk"/>
</dbReference>
<feature type="non-terminal residue" evidence="5">
    <location>
        <position position="522"/>
    </location>
</feature>
<dbReference type="InterPro" id="IPR000560">
    <property type="entry name" value="His_Pase_clade-2"/>
</dbReference>